<gene>
    <name evidence="3" type="ORF">GEV33_009446</name>
</gene>
<dbReference type="EMBL" id="JABDTM020025376">
    <property type="protein sequence ID" value="KAH0813345.1"/>
    <property type="molecule type" value="Genomic_DNA"/>
</dbReference>
<feature type="region of interest" description="Disordered" evidence="2">
    <location>
        <begin position="1"/>
        <end position="180"/>
    </location>
</feature>
<sequence>MQNKKNKQKTAGKKEKASRNRRKQGKKAARQKEKRVRMSEEGLNPFRKSSRAERFPSRGEERNRSREIEKKIETLLREIKEDMAGIVEESKVRRKELAAVREKEGEQQRKDMLKSSEVRKESTKREREEGRTSKESKNPLRNSSRTRRSPNRGEEENQSKEMDKEMKKNHDKRVREENEELRKELATVREEMRGREEKGQLEKAGWMKRMKMIEEKMEQREKKERKNNVIITGIGAISGNIERGVEEWLEREIGVKVNVKEAFKINKDEMMLAKIESWEQKKGGDEERENRNGKEGEEREKVQEVTRGQLCETRLRFAINVLNNRWKLCFGLPKSNRDLKNEIIVPIPGIVLDLPRGREGCRDKGERKWGGDFRRRMMMFESMIESILMYESKIWGWKEQEEVEKVQEKYLKWVLGVDRETAGYIVREECKRNRMRVKAGKRTAKIDDKMDGREECRILRECWREKNTEREILSKKRVYQGRSGKIDSKMKMDECQKVRLFRPSPNFLAEAQPRLEKASEKELLFVRFDERVRGDKQKAMGEKEGMAKSPKVRKESSKREPEEGRTSEEGTNPFRNSSRTGRSPSRSEKGNKSKEMENEINTMIREIREDMAGMKEENKVLRKELAAVREEMRGREEKLQAEEADWMKVMEEKMEQREKKERNVITIGIGGTRGNIERGWEKEQGEKKRRRTGEKRYKKKVNKKVDGQRKRKQEKKHKGESRYRKNTNGKEKEEQEIGKRRRGMEKENPKNKVENAEGKRLMEWIQENGWKVLNGNKQGHEEGEWTYIEEFKVGERAESDHLEIALRKRRGGKEQRRKGMGDRNETVAFFEIAVLCLKKISESARKIEDPQCRPRRDCCCPFVRAIGNVLRADSGALSNFNSGAVMTAKGYMELQRMQGGGSGREPGVCGAKREREMKEIKKNLGNEEVEKLTAKGKWMNIELSERDKDTDKQERRERMKESRYNRKYERCVTEEIPEYLWRENTKERKMMTRFRWRNEKERKESVECAMRKERQ</sequence>
<protein>
    <recommendedName>
        <fullName evidence="5">Trichohyalin-like</fullName>
    </recommendedName>
</protein>
<feature type="compositionally biased region" description="Basic and acidic residues" evidence="2">
    <location>
        <begin position="151"/>
        <end position="180"/>
    </location>
</feature>
<reference evidence="3" key="1">
    <citation type="journal article" date="2020" name="J Insects Food Feed">
        <title>The yellow mealworm (Tenebrio molitor) genome: a resource for the emerging insects as food and feed industry.</title>
        <authorList>
            <person name="Eriksson T."/>
            <person name="Andere A."/>
            <person name="Kelstrup H."/>
            <person name="Emery V."/>
            <person name="Picard C."/>
        </authorList>
    </citation>
    <scope>NUCLEOTIDE SEQUENCE</scope>
    <source>
        <strain evidence="3">Stoneville</strain>
        <tissue evidence="3">Whole head</tissue>
    </source>
</reference>
<feature type="compositionally biased region" description="Basic and acidic residues" evidence="2">
    <location>
        <begin position="535"/>
        <end position="568"/>
    </location>
</feature>
<comment type="caution">
    <text evidence="3">The sequence shown here is derived from an EMBL/GenBank/DDBJ whole genome shotgun (WGS) entry which is preliminary data.</text>
</comment>
<feature type="compositionally biased region" description="Basic residues" evidence="2">
    <location>
        <begin position="1"/>
        <end position="11"/>
    </location>
</feature>
<dbReference type="AlphaFoldDB" id="A0A8J6HES2"/>
<feature type="compositionally biased region" description="Basic and acidic residues" evidence="2">
    <location>
        <begin position="675"/>
        <end position="686"/>
    </location>
</feature>
<proteinExistence type="predicted"/>
<evidence type="ECO:0000313" key="4">
    <source>
        <dbReference type="Proteomes" id="UP000719412"/>
    </source>
</evidence>
<feature type="compositionally biased region" description="Basic and acidic residues" evidence="2">
    <location>
        <begin position="720"/>
        <end position="759"/>
    </location>
</feature>
<feature type="region of interest" description="Disordered" evidence="2">
    <location>
        <begin position="655"/>
        <end position="759"/>
    </location>
</feature>
<evidence type="ECO:0000313" key="3">
    <source>
        <dbReference type="EMBL" id="KAH0813345.1"/>
    </source>
</evidence>
<evidence type="ECO:0000256" key="2">
    <source>
        <dbReference type="SAM" id="MobiDB-lite"/>
    </source>
</evidence>
<feature type="compositionally biased region" description="Basic and acidic residues" evidence="2">
    <location>
        <begin position="585"/>
        <end position="597"/>
    </location>
</feature>
<feature type="region of interest" description="Disordered" evidence="2">
    <location>
        <begin position="943"/>
        <end position="963"/>
    </location>
</feature>
<feature type="compositionally biased region" description="Polar residues" evidence="2">
    <location>
        <begin position="569"/>
        <end position="584"/>
    </location>
</feature>
<feature type="region of interest" description="Disordered" evidence="2">
    <location>
        <begin position="278"/>
        <end position="301"/>
    </location>
</feature>
<dbReference type="Proteomes" id="UP000719412">
    <property type="component" value="Unassembled WGS sequence"/>
</dbReference>
<keyword evidence="4" id="KW-1185">Reference proteome</keyword>
<feature type="compositionally biased region" description="Basic residues" evidence="2">
    <location>
        <begin position="19"/>
        <end position="35"/>
    </location>
</feature>
<organism evidence="3 4">
    <name type="scientific">Tenebrio molitor</name>
    <name type="common">Yellow mealworm beetle</name>
    <dbReference type="NCBI Taxonomy" id="7067"/>
    <lineage>
        <taxon>Eukaryota</taxon>
        <taxon>Metazoa</taxon>
        <taxon>Ecdysozoa</taxon>
        <taxon>Arthropoda</taxon>
        <taxon>Hexapoda</taxon>
        <taxon>Insecta</taxon>
        <taxon>Pterygota</taxon>
        <taxon>Neoptera</taxon>
        <taxon>Endopterygota</taxon>
        <taxon>Coleoptera</taxon>
        <taxon>Polyphaga</taxon>
        <taxon>Cucujiformia</taxon>
        <taxon>Tenebrionidae</taxon>
        <taxon>Tenebrio</taxon>
    </lineage>
</organism>
<accession>A0A8J6HES2</accession>
<feature type="compositionally biased region" description="Basic and acidic residues" evidence="2">
    <location>
        <begin position="50"/>
        <end position="138"/>
    </location>
</feature>
<evidence type="ECO:0000256" key="1">
    <source>
        <dbReference type="SAM" id="Coils"/>
    </source>
</evidence>
<feature type="compositionally biased region" description="Basic residues" evidence="2">
    <location>
        <begin position="687"/>
        <end position="702"/>
    </location>
</feature>
<reference evidence="3" key="2">
    <citation type="submission" date="2021-08" db="EMBL/GenBank/DDBJ databases">
        <authorList>
            <person name="Eriksson T."/>
        </authorList>
    </citation>
    <scope>NUCLEOTIDE SEQUENCE</scope>
    <source>
        <strain evidence="3">Stoneville</strain>
        <tissue evidence="3">Whole head</tissue>
    </source>
</reference>
<evidence type="ECO:0008006" key="5">
    <source>
        <dbReference type="Google" id="ProtNLM"/>
    </source>
</evidence>
<feature type="region of interest" description="Disordered" evidence="2">
    <location>
        <begin position="535"/>
        <end position="604"/>
    </location>
</feature>
<feature type="coiled-coil region" evidence="1">
    <location>
        <begin position="604"/>
        <end position="645"/>
    </location>
</feature>
<feature type="compositionally biased region" description="Basic residues" evidence="2">
    <location>
        <begin position="709"/>
        <end position="719"/>
    </location>
</feature>
<name>A0A8J6HES2_TENMO</name>
<keyword evidence="1" id="KW-0175">Coiled coil</keyword>